<sequence length="308" mass="34218">MAFPGTTIRATLSSLSRAFFFSSSFLTRTHTSLLQPPPISVFCSRSHQHPKSYNFHFTTRPFTSKKPNTTKTDTKLNFSLSDSDSDEDSVVAATEENKNSIKGKLPPPYDPFSKKLPIEEPEDPKDLQGIFHNMRSGDGLMNHAVKMFDALSKEGLTHVALELFAEIKDKGHVPDVVAHTAIVEAYANAGRPKEALNAHMRMLASGIAPNAYSYAVLMKGLAGGKFLKDAKRFLLEMMDKGMRPNAETYTAVFEGLVREGKVDEARELLGQMKGKGFVPDENAVREVMRHKHQRGPIFRTVMSVLFGK</sequence>
<evidence type="ECO:0008006" key="7">
    <source>
        <dbReference type="Google" id="ProtNLM"/>
    </source>
</evidence>
<evidence type="ECO:0000256" key="3">
    <source>
        <dbReference type="PROSITE-ProRule" id="PRU00708"/>
    </source>
</evidence>
<dbReference type="Gene3D" id="1.25.40.10">
    <property type="entry name" value="Tetratricopeptide repeat domain"/>
    <property type="match status" value="1"/>
</dbReference>
<evidence type="ECO:0000313" key="6">
    <source>
        <dbReference type="Proteomes" id="UP001341840"/>
    </source>
</evidence>
<dbReference type="PROSITE" id="PS51375">
    <property type="entry name" value="PPR"/>
    <property type="match status" value="3"/>
</dbReference>
<evidence type="ECO:0000256" key="2">
    <source>
        <dbReference type="ARBA" id="ARBA00022737"/>
    </source>
</evidence>
<dbReference type="Proteomes" id="UP001341840">
    <property type="component" value="Unassembled WGS sequence"/>
</dbReference>
<protein>
    <recommendedName>
        <fullName evidence="7">Pentatricopeptide repeat-containing protein</fullName>
    </recommendedName>
</protein>
<dbReference type="NCBIfam" id="TIGR00756">
    <property type="entry name" value="PPR"/>
    <property type="match status" value="4"/>
</dbReference>
<comment type="similarity">
    <text evidence="1">Belongs to the PPR family. P subfamily.</text>
</comment>
<feature type="region of interest" description="Disordered" evidence="4">
    <location>
        <begin position="64"/>
        <end position="111"/>
    </location>
</feature>
<accession>A0ABU6VEU4</accession>
<dbReference type="Pfam" id="PF01535">
    <property type="entry name" value="PPR"/>
    <property type="match status" value="2"/>
</dbReference>
<dbReference type="InterPro" id="IPR002885">
    <property type="entry name" value="PPR_rpt"/>
</dbReference>
<dbReference type="Pfam" id="PF13041">
    <property type="entry name" value="PPR_2"/>
    <property type="match status" value="1"/>
</dbReference>
<organism evidence="5 6">
    <name type="scientific">Stylosanthes scabra</name>
    <dbReference type="NCBI Taxonomy" id="79078"/>
    <lineage>
        <taxon>Eukaryota</taxon>
        <taxon>Viridiplantae</taxon>
        <taxon>Streptophyta</taxon>
        <taxon>Embryophyta</taxon>
        <taxon>Tracheophyta</taxon>
        <taxon>Spermatophyta</taxon>
        <taxon>Magnoliopsida</taxon>
        <taxon>eudicotyledons</taxon>
        <taxon>Gunneridae</taxon>
        <taxon>Pentapetalae</taxon>
        <taxon>rosids</taxon>
        <taxon>fabids</taxon>
        <taxon>Fabales</taxon>
        <taxon>Fabaceae</taxon>
        <taxon>Papilionoideae</taxon>
        <taxon>50 kb inversion clade</taxon>
        <taxon>dalbergioids sensu lato</taxon>
        <taxon>Dalbergieae</taxon>
        <taxon>Pterocarpus clade</taxon>
        <taxon>Stylosanthes</taxon>
    </lineage>
</organism>
<evidence type="ECO:0000256" key="1">
    <source>
        <dbReference type="ARBA" id="ARBA00007626"/>
    </source>
</evidence>
<evidence type="ECO:0000256" key="4">
    <source>
        <dbReference type="SAM" id="MobiDB-lite"/>
    </source>
</evidence>
<keyword evidence="6" id="KW-1185">Reference proteome</keyword>
<feature type="repeat" description="PPR" evidence="3">
    <location>
        <begin position="175"/>
        <end position="209"/>
    </location>
</feature>
<comment type="caution">
    <text evidence="5">The sequence shown here is derived from an EMBL/GenBank/DDBJ whole genome shotgun (WGS) entry which is preliminary data.</text>
</comment>
<evidence type="ECO:0000313" key="5">
    <source>
        <dbReference type="EMBL" id="MED6171816.1"/>
    </source>
</evidence>
<dbReference type="PANTHER" id="PTHR47941">
    <property type="entry name" value="PENTATRICOPEPTIDE REPEAT-CONTAINING PROTEIN 3, MITOCHONDRIAL"/>
    <property type="match status" value="1"/>
</dbReference>
<feature type="repeat" description="PPR" evidence="3">
    <location>
        <begin position="245"/>
        <end position="279"/>
    </location>
</feature>
<proteinExistence type="inferred from homology"/>
<name>A0ABU6VEU4_9FABA</name>
<dbReference type="InterPro" id="IPR011990">
    <property type="entry name" value="TPR-like_helical_dom_sf"/>
</dbReference>
<feature type="compositionally biased region" description="Polar residues" evidence="4">
    <location>
        <begin position="64"/>
        <end position="78"/>
    </location>
</feature>
<dbReference type="EMBL" id="JASCZI010151298">
    <property type="protein sequence ID" value="MED6171816.1"/>
    <property type="molecule type" value="Genomic_DNA"/>
</dbReference>
<reference evidence="5 6" key="1">
    <citation type="journal article" date="2023" name="Plants (Basel)">
        <title>Bridging the Gap: Combining Genomics and Transcriptomics Approaches to Understand Stylosanthes scabra, an Orphan Legume from the Brazilian Caatinga.</title>
        <authorList>
            <person name="Ferreira-Neto J.R.C."/>
            <person name="da Silva M.D."/>
            <person name="Binneck E."/>
            <person name="de Melo N.F."/>
            <person name="da Silva R.H."/>
            <person name="de Melo A.L.T.M."/>
            <person name="Pandolfi V."/>
            <person name="Bustamante F.O."/>
            <person name="Brasileiro-Vidal A.C."/>
            <person name="Benko-Iseppon A.M."/>
        </authorList>
    </citation>
    <scope>NUCLEOTIDE SEQUENCE [LARGE SCALE GENOMIC DNA]</scope>
    <source>
        <tissue evidence="5">Leaves</tissue>
    </source>
</reference>
<gene>
    <name evidence="5" type="ORF">PIB30_044299</name>
</gene>
<feature type="repeat" description="PPR" evidence="3">
    <location>
        <begin position="210"/>
        <end position="244"/>
    </location>
</feature>
<keyword evidence="2" id="KW-0677">Repeat</keyword>